<dbReference type="Proteomes" id="UP001444625">
    <property type="component" value="Unassembled WGS sequence"/>
</dbReference>
<name>A0ABU9XDK4_9BACI</name>
<reference evidence="2 3" key="1">
    <citation type="submission" date="2024-05" db="EMBL/GenBank/DDBJ databases">
        <authorList>
            <person name="Haq I."/>
            <person name="Ullah Z."/>
            <person name="Ahmad R."/>
            <person name="Li M."/>
            <person name="Tong Y."/>
        </authorList>
    </citation>
    <scope>NUCLEOTIDE SEQUENCE [LARGE SCALE GENOMIC DNA]</scope>
    <source>
        <strain evidence="2 3">16A2E</strain>
    </source>
</reference>
<feature type="transmembrane region" description="Helical" evidence="1">
    <location>
        <begin position="7"/>
        <end position="28"/>
    </location>
</feature>
<sequence length="75" mass="8966">MERRNKRIGIFMLILLVTTLIASFGLILKEHYTFGFIIGGVFLYLATSLGQWFSNKNEDYVHRNIYENNRDRWHN</sequence>
<accession>A0ABU9XDK4</accession>
<evidence type="ECO:0000313" key="3">
    <source>
        <dbReference type="Proteomes" id="UP001444625"/>
    </source>
</evidence>
<keyword evidence="1" id="KW-1133">Transmembrane helix</keyword>
<evidence type="ECO:0000256" key="1">
    <source>
        <dbReference type="SAM" id="Phobius"/>
    </source>
</evidence>
<gene>
    <name evidence="2" type="ORF">ABC228_02820</name>
</gene>
<comment type="caution">
    <text evidence="2">The sequence shown here is derived from an EMBL/GenBank/DDBJ whole genome shotgun (WGS) entry which is preliminary data.</text>
</comment>
<keyword evidence="3" id="KW-1185">Reference proteome</keyword>
<keyword evidence="1" id="KW-0812">Transmembrane</keyword>
<protein>
    <submittedName>
        <fullName evidence="2">Uncharacterized protein</fullName>
    </submittedName>
</protein>
<feature type="transmembrane region" description="Helical" evidence="1">
    <location>
        <begin position="34"/>
        <end position="53"/>
    </location>
</feature>
<dbReference type="EMBL" id="JBDIML010000001">
    <property type="protein sequence ID" value="MEN2766105.1"/>
    <property type="molecule type" value="Genomic_DNA"/>
</dbReference>
<keyword evidence="1" id="KW-0472">Membrane</keyword>
<evidence type="ECO:0000313" key="2">
    <source>
        <dbReference type="EMBL" id="MEN2766105.1"/>
    </source>
</evidence>
<organism evidence="2 3">
    <name type="scientific">Ornithinibacillus xuwenensis</name>
    <dbReference type="NCBI Taxonomy" id="3144668"/>
    <lineage>
        <taxon>Bacteria</taxon>
        <taxon>Bacillati</taxon>
        <taxon>Bacillota</taxon>
        <taxon>Bacilli</taxon>
        <taxon>Bacillales</taxon>
        <taxon>Bacillaceae</taxon>
        <taxon>Ornithinibacillus</taxon>
    </lineage>
</organism>
<proteinExistence type="predicted"/>
<dbReference type="RefSeq" id="WP_345823563.1">
    <property type="nucleotide sequence ID" value="NZ_JBDIML010000001.1"/>
</dbReference>